<dbReference type="PANTHER" id="PTHR40101">
    <property type="entry name" value="CONSERVED PROTEIN"/>
    <property type="match status" value="1"/>
</dbReference>
<gene>
    <name evidence="2" type="ORF">SAMN02746065_13320</name>
</gene>
<proteinExistence type="predicted"/>
<organism evidence="2 3">
    <name type="scientific">Desulfocicer vacuolatum DSM 3385</name>
    <dbReference type="NCBI Taxonomy" id="1121400"/>
    <lineage>
        <taxon>Bacteria</taxon>
        <taxon>Pseudomonadati</taxon>
        <taxon>Thermodesulfobacteriota</taxon>
        <taxon>Desulfobacteria</taxon>
        <taxon>Desulfobacterales</taxon>
        <taxon>Desulfobacteraceae</taxon>
        <taxon>Desulfocicer</taxon>
    </lineage>
</organism>
<evidence type="ECO:0000313" key="3">
    <source>
        <dbReference type="Proteomes" id="UP000192418"/>
    </source>
</evidence>
<reference evidence="2 3" key="1">
    <citation type="submission" date="2017-04" db="EMBL/GenBank/DDBJ databases">
        <authorList>
            <person name="Afonso C.L."/>
            <person name="Miller P.J."/>
            <person name="Scott M.A."/>
            <person name="Spackman E."/>
            <person name="Goraichik I."/>
            <person name="Dimitrov K.M."/>
            <person name="Suarez D.L."/>
            <person name="Swayne D.E."/>
        </authorList>
    </citation>
    <scope>NUCLEOTIDE SEQUENCE [LARGE SCALE GENOMIC DNA]</scope>
    <source>
        <strain evidence="2 3">DSM 3385</strain>
    </source>
</reference>
<protein>
    <submittedName>
        <fullName evidence="2">Uncharacterized protein, contains ferredoxin domain</fullName>
    </submittedName>
</protein>
<accession>A0A1W2EL48</accession>
<dbReference type="InterPro" id="IPR019224">
    <property type="entry name" value="DUF2148"/>
</dbReference>
<dbReference type="Pfam" id="PF09918">
    <property type="entry name" value="DUF2148"/>
    <property type="match status" value="1"/>
</dbReference>
<dbReference type="OrthoDB" id="5505478at2"/>
<dbReference type="Proteomes" id="UP000192418">
    <property type="component" value="Unassembled WGS sequence"/>
</dbReference>
<name>A0A1W2EL48_9BACT</name>
<evidence type="ECO:0000259" key="1">
    <source>
        <dbReference type="Pfam" id="PF09918"/>
    </source>
</evidence>
<dbReference type="EMBL" id="FWXY01000033">
    <property type="protein sequence ID" value="SMD09868.1"/>
    <property type="molecule type" value="Genomic_DNA"/>
</dbReference>
<feature type="domain" description="DUF2148" evidence="1">
    <location>
        <begin position="125"/>
        <end position="190"/>
    </location>
</feature>
<sequence length="278" mass="31304">MGHLIGNDYLQEHLVTVAKNIVLAIKKAPMITGRTPIEAEIIWGEDIVPIIDVIEPVAKAARYVQWDYQTLKGCYDKGEPPVIIGIGAKVDRSDLGWNCGACGFSTCREFNKYAKENSGGGQLGGPCCNWKLLDFGIACDWACASAWQYKVDNRIMGSVGFSLMALNYLPNSNVKLGLALGPARDMVYYSREEMHKKFTYEEEKTDMLKSVPTMFTCFPGNGNPMYKTKDDWWAPPEFMDVKYSEASMDAYQKIVYEQVPEAVMKHVDKISARYKKEK</sequence>
<dbReference type="PANTHER" id="PTHR40101:SF1">
    <property type="entry name" value="4FE-4S DOMAIN-CONTAINING PROTEIN"/>
    <property type="match status" value="1"/>
</dbReference>
<dbReference type="AlphaFoldDB" id="A0A1W2EL48"/>
<evidence type="ECO:0000313" key="2">
    <source>
        <dbReference type="EMBL" id="SMD09868.1"/>
    </source>
</evidence>
<dbReference type="RefSeq" id="WP_084071602.1">
    <property type="nucleotide sequence ID" value="NZ_FWXY01000033.1"/>
</dbReference>
<dbReference type="STRING" id="1121400.SAMN02746065_13320"/>
<keyword evidence="3" id="KW-1185">Reference proteome</keyword>